<protein>
    <submittedName>
        <fullName evidence="5">GNAT family N-acetyltransferase</fullName>
        <ecNumber evidence="5">2.3.1.-</ecNumber>
    </submittedName>
</protein>
<dbReference type="GeneID" id="79314022"/>
<feature type="region of interest" description="Disordered" evidence="3">
    <location>
        <begin position="164"/>
        <end position="218"/>
    </location>
</feature>
<accession>A0ABD6A7C3</accession>
<feature type="domain" description="N-acetyltransferase" evidence="4">
    <location>
        <begin position="1"/>
        <end position="162"/>
    </location>
</feature>
<dbReference type="Proteomes" id="UP001596547">
    <property type="component" value="Unassembled WGS sequence"/>
</dbReference>
<dbReference type="InterPro" id="IPR016181">
    <property type="entry name" value="Acyl_CoA_acyltransferase"/>
</dbReference>
<dbReference type="EC" id="2.3.1.-" evidence="5"/>
<evidence type="ECO:0000313" key="5">
    <source>
        <dbReference type="EMBL" id="MFC7316260.1"/>
    </source>
</evidence>
<dbReference type="AlphaFoldDB" id="A0ABD6A7C3"/>
<keyword evidence="1 5" id="KW-0808">Transferase</keyword>
<dbReference type="RefSeq" id="WP_276304479.1">
    <property type="nucleotide sequence ID" value="NZ_CP119992.1"/>
</dbReference>
<dbReference type="InterPro" id="IPR043854">
    <property type="entry name" value="DUF5816"/>
</dbReference>
<dbReference type="Pfam" id="PF19133">
    <property type="entry name" value="DUF5816"/>
    <property type="match status" value="1"/>
</dbReference>
<dbReference type="SUPFAM" id="SSF55729">
    <property type="entry name" value="Acyl-CoA N-acyltransferases (Nat)"/>
    <property type="match status" value="1"/>
</dbReference>
<sequence length="292" mass="32018">MELRKPTPDDADRVREVVRSAMMTSYALSPEQIATIVEAQFGDARPTRGFDGSDASVLVAESEVNGGPSTIAGVVVGELDEGDGEVRWLFVDPEHRGAGVGTELFEAMVGALRDQGVERVRASTLEANMEGHGFFERFEYERIGVRQAEFGDESLEEYVYVEPSAAGAADEETEADAGIDRKTKAETDGDTETDADGTEVDLPETEREDGVPTAMTDDGRRVYVDRDDQLSGEEAPFFAAYLDEEFTERYGYYCAYCGSLDVTEDTMGRVECDECGNTHASRSDEAYDDSYL</sequence>
<gene>
    <name evidence="5" type="ORF">ACFQPE_05550</name>
</gene>
<dbReference type="CDD" id="cd04301">
    <property type="entry name" value="NAT_SF"/>
    <property type="match status" value="1"/>
</dbReference>
<evidence type="ECO:0000313" key="6">
    <source>
        <dbReference type="Proteomes" id="UP001596547"/>
    </source>
</evidence>
<dbReference type="PANTHER" id="PTHR43877:SF1">
    <property type="entry name" value="ACETYLTRANSFERASE"/>
    <property type="match status" value="1"/>
</dbReference>
<evidence type="ECO:0000256" key="3">
    <source>
        <dbReference type="SAM" id="MobiDB-lite"/>
    </source>
</evidence>
<keyword evidence="2 5" id="KW-0012">Acyltransferase</keyword>
<dbReference type="PANTHER" id="PTHR43877">
    <property type="entry name" value="AMINOALKYLPHOSPHONATE N-ACETYLTRANSFERASE-RELATED-RELATED"/>
    <property type="match status" value="1"/>
</dbReference>
<name>A0ABD6A7C3_9EURY</name>
<dbReference type="PROSITE" id="PS51186">
    <property type="entry name" value="GNAT"/>
    <property type="match status" value="1"/>
</dbReference>
<dbReference type="Gene3D" id="3.40.630.30">
    <property type="match status" value="1"/>
</dbReference>
<evidence type="ECO:0000256" key="1">
    <source>
        <dbReference type="ARBA" id="ARBA00022679"/>
    </source>
</evidence>
<evidence type="ECO:0000256" key="2">
    <source>
        <dbReference type="ARBA" id="ARBA00023315"/>
    </source>
</evidence>
<dbReference type="GO" id="GO:0016746">
    <property type="term" value="F:acyltransferase activity"/>
    <property type="evidence" value="ECO:0007669"/>
    <property type="project" value="UniProtKB-KW"/>
</dbReference>
<feature type="compositionally biased region" description="Acidic residues" evidence="3">
    <location>
        <begin position="188"/>
        <end position="203"/>
    </location>
</feature>
<organism evidence="5 6">
    <name type="scientific">Halomarina halobia</name>
    <dbReference type="NCBI Taxonomy" id="3033386"/>
    <lineage>
        <taxon>Archaea</taxon>
        <taxon>Methanobacteriati</taxon>
        <taxon>Methanobacteriota</taxon>
        <taxon>Stenosarchaea group</taxon>
        <taxon>Halobacteria</taxon>
        <taxon>Halobacteriales</taxon>
        <taxon>Natronomonadaceae</taxon>
        <taxon>Halomarina</taxon>
    </lineage>
</organism>
<dbReference type="Pfam" id="PF00583">
    <property type="entry name" value="Acetyltransf_1"/>
    <property type="match status" value="1"/>
</dbReference>
<evidence type="ECO:0000259" key="4">
    <source>
        <dbReference type="PROSITE" id="PS51186"/>
    </source>
</evidence>
<dbReference type="InterPro" id="IPR050832">
    <property type="entry name" value="Bact_Acetyltransf"/>
</dbReference>
<dbReference type="InterPro" id="IPR000182">
    <property type="entry name" value="GNAT_dom"/>
</dbReference>
<dbReference type="EMBL" id="JBHTBF010000002">
    <property type="protein sequence ID" value="MFC7316260.1"/>
    <property type="molecule type" value="Genomic_DNA"/>
</dbReference>
<feature type="compositionally biased region" description="Basic and acidic residues" evidence="3">
    <location>
        <begin position="178"/>
        <end position="187"/>
    </location>
</feature>
<keyword evidence="6" id="KW-1185">Reference proteome</keyword>
<proteinExistence type="predicted"/>
<reference evidence="5 6" key="1">
    <citation type="journal article" date="2019" name="Int. J. Syst. Evol. Microbiol.">
        <title>The Global Catalogue of Microorganisms (GCM) 10K type strain sequencing project: providing services to taxonomists for standard genome sequencing and annotation.</title>
        <authorList>
            <consortium name="The Broad Institute Genomics Platform"/>
            <consortium name="The Broad Institute Genome Sequencing Center for Infectious Disease"/>
            <person name="Wu L."/>
            <person name="Ma J."/>
        </authorList>
    </citation>
    <scope>NUCLEOTIDE SEQUENCE [LARGE SCALE GENOMIC DNA]</scope>
    <source>
        <strain evidence="5 6">PSR21</strain>
    </source>
</reference>
<comment type="caution">
    <text evidence="5">The sequence shown here is derived from an EMBL/GenBank/DDBJ whole genome shotgun (WGS) entry which is preliminary data.</text>
</comment>